<evidence type="ECO:0000313" key="7">
    <source>
        <dbReference type="EMBL" id="PWL55920.1"/>
    </source>
</evidence>
<reference evidence="7 8" key="1">
    <citation type="submission" date="2018-03" db="EMBL/GenBank/DDBJ databases">
        <title>The uncultured portion of the human microbiome is neutrally assembled.</title>
        <authorList>
            <person name="Jeraldo P."/>
            <person name="Boardman L."/>
            <person name="White B.A."/>
            <person name="Nelson H."/>
            <person name="Goldenfeld N."/>
            <person name="Chia N."/>
        </authorList>
    </citation>
    <scope>NUCLEOTIDE SEQUENCE [LARGE SCALE GENOMIC DNA]</scope>
    <source>
        <strain evidence="7">CIM:MAG 903</strain>
    </source>
</reference>
<feature type="domain" description="JAB" evidence="6">
    <location>
        <begin position="22"/>
        <end position="143"/>
    </location>
</feature>
<evidence type="ECO:0000313" key="8">
    <source>
        <dbReference type="Proteomes" id="UP000246114"/>
    </source>
</evidence>
<keyword evidence="3" id="KW-0378">Hydrolase</keyword>
<dbReference type="EMBL" id="QAMZ01000001">
    <property type="protein sequence ID" value="PWL55920.1"/>
    <property type="molecule type" value="Genomic_DNA"/>
</dbReference>
<dbReference type="GO" id="GO:0008237">
    <property type="term" value="F:metallopeptidase activity"/>
    <property type="evidence" value="ECO:0007669"/>
    <property type="project" value="UniProtKB-KW"/>
</dbReference>
<dbReference type="GO" id="GO:0046872">
    <property type="term" value="F:metal ion binding"/>
    <property type="evidence" value="ECO:0007669"/>
    <property type="project" value="UniProtKB-KW"/>
</dbReference>
<evidence type="ECO:0000256" key="4">
    <source>
        <dbReference type="ARBA" id="ARBA00022833"/>
    </source>
</evidence>
<dbReference type="GO" id="GO:0006508">
    <property type="term" value="P:proteolysis"/>
    <property type="evidence" value="ECO:0007669"/>
    <property type="project" value="UniProtKB-KW"/>
</dbReference>
<protein>
    <recommendedName>
        <fullName evidence="6">JAB domain-containing protein</fullName>
    </recommendedName>
</protein>
<dbReference type="Gene3D" id="3.40.140.10">
    <property type="entry name" value="Cytidine Deaminase, domain 2"/>
    <property type="match status" value="1"/>
</dbReference>
<keyword evidence="2" id="KW-0479">Metal-binding</keyword>
<comment type="caution">
    <text evidence="7">The sequence shown here is derived from an EMBL/GenBank/DDBJ whole genome shotgun (WGS) entry which is preliminary data.</text>
</comment>
<dbReference type="Proteomes" id="UP000246114">
    <property type="component" value="Unassembled WGS sequence"/>
</dbReference>
<evidence type="ECO:0000259" key="6">
    <source>
        <dbReference type="Pfam" id="PF14464"/>
    </source>
</evidence>
<organism evidence="7 8">
    <name type="scientific">Clostridium cadaveris</name>
    <dbReference type="NCBI Taxonomy" id="1529"/>
    <lineage>
        <taxon>Bacteria</taxon>
        <taxon>Bacillati</taxon>
        <taxon>Bacillota</taxon>
        <taxon>Clostridia</taxon>
        <taxon>Eubacteriales</taxon>
        <taxon>Clostridiaceae</taxon>
        <taxon>Clostridium</taxon>
    </lineage>
</organism>
<gene>
    <name evidence="7" type="ORF">DBY38_00015</name>
</gene>
<evidence type="ECO:0000256" key="3">
    <source>
        <dbReference type="ARBA" id="ARBA00022801"/>
    </source>
</evidence>
<keyword evidence="1" id="KW-0645">Protease</keyword>
<dbReference type="SUPFAM" id="SSF102712">
    <property type="entry name" value="JAB1/MPN domain"/>
    <property type="match status" value="1"/>
</dbReference>
<keyword evidence="4" id="KW-0862">Zinc</keyword>
<dbReference type="Pfam" id="PF14464">
    <property type="entry name" value="Prok-JAB"/>
    <property type="match status" value="1"/>
</dbReference>
<sequence>MSSGITIVGNEEKIKVCPNIINTMRKYIQKGDLKESGGILIGKENKSNENLIINHITVPMFKDKRKYDRFIRKDEGHIEVFKNLYKASDETLRYIGEWHTHPEAVPSFSSIDLNNWIKICKDSNYDNDYYHVIIGYEAVRIWTMNNKESQIRLISTTFWKDME</sequence>
<evidence type="ECO:0000256" key="2">
    <source>
        <dbReference type="ARBA" id="ARBA00022723"/>
    </source>
</evidence>
<accession>A0A316MTZ2</accession>
<dbReference type="AlphaFoldDB" id="A0A316MTZ2"/>
<keyword evidence="5" id="KW-0482">Metalloprotease</keyword>
<name>A0A316MTZ2_9CLOT</name>
<evidence type="ECO:0000256" key="5">
    <source>
        <dbReference type="ARBA" id="ARBA00023049"/>
    </source>
</evidence>
<evidence type="ECO:0000256" key="1">
    <source>
        <dbReference type="ARBA" id="ARBA00022670"/>
    </source>
</evidence>
<dbReference type="InterPro" id="IPR028090">
    <property type="entry name" value="JAB_dom_prok"/>
</dbReference>
<proteinExistence type="predicted"/>